<proteinExistence type="predicted"/>
<protein>
    <submittedName>
        <fullName evidence="1">Chaperonin: PROVISIONAL</fullName>
    </submittedName>
</protein>
<dbReference type="PANTHER" id="PTHR34415">
    <property type="entry name" value="INTEGRASE CATALYTIC DOMAIN-CONTAINING PROTEIN"/>
    <property type="match status" value="1"/>
</dbReference>
<dbReference type="PANTHER" id="PTHR34415:SF1">
    <property type="entry name" value="INTEGRASE CATALYTIC DOMAIN-CONTAINING PROTEIN"/>
    <property type="match status" value="1"/>
</dbReference>
<dbReference type="AlphaFoldDB" id="A0A8H3XA67"/>
<accession>A0A8H3XA67</accession>
<gene>
    <name evidence="1" type="ORF">F8M41_004125</name>
</gene>
<sequence>MPIVFLSTSYNYAPVYRDYVQASKDEYGNDVRRAQKERDYYNNNIVKAVEDGKRNQITVNSQIPFKTFEGLAHIAYDWAQNVQIPYSPQQVGTLYFKSPRKVHLFGVCNKGNFPNAQQTNYVIDEAEMPNDGKQGKGVNCTLSLVWHAIRKYHRGEKKLVVTV</sequence>
<comment type="caution">
    <text evidence="1">The sequence shown here is derived from an EMBL/GenBank/DDBJ whole genome shotgun (WGS) entry which is preliminary data.</text>
</comment>
<name>A0A8H3XA67_GIGMA</name>
<dbReference type="Proteomes" id="UP000439903">
    <property type="component" value="Unassembled WGS sequence"/>
</dbReference>
<organism evidence="1 2">
    <name type="scientific">Gigaspora margarita</name>
    <dbReference type="NCBI Taxonomy" id="4874"/>
    <lineage>
        <taxon>Eukaryota</taxon>
        <taxon>Fungi</taxon>
        <taxon>Fungi incertae sedis</taxon>
        <taxon>Mucoromycota</taxon>
        <taxon>Glomeromycotina</taxon>
        <taxon>Glomeromycetes</taxon>
        <taxon>Diversisporales</taxon>
        <taxon>Gigasporaceae</taxon>
        <taxon>Gigaspora</taxon>
    </lineage>
</organism>
<keyword evidence="2" id="KW-1185">Reference proteome</keyword>
<evidence type="ECO:0000313" key="1">
    <source>
        <dbReference type="EMBL" id="KAF0439680.1"/>
    </source>
</evidence>
<evidence type="ECO:0000313" key="2">
    <source>
        <dbReference type="Proteomes" id="UP000439903"/>
    </source>
</evidence>
<reference evidence="1 2" key="1">
    <citation type="journal article" date="2019" name="Environ. Microbiol.">
        <title>At the nexus of three kingdoms: the genome of the mycorrhizal fungus Gigaspora margarita provides insights into plant, endobacterial and fungal interactions.</title>
        <authorList>
            <person name="Venice F."/>
            <person name="Ghignone S."/>
            <person name="Salvioli di Fossalunga A."/>
            <person name="Amselem J."/>
            <person name="Novero M."/>
            <person name="Xianan X."/>
            <person name="Sedzielewska Toro K."/>
            <person name="Morin E."/>
            <person name="Lipzen A."/>
            <person name="Grigoriev I.V."/>
            <person name="Henrissat B."/>
            <person name="Martin F.M."/>
            <person name="Bonfante P."/>
        </authorList>
    </citation>
    <scope>NUCLEOTIDE SEQUENCE [LARGE SCALE GENOMIC DNA]</scope>
    <source>
        <strain evidence="1 2">BEG34</strain>
    </source>
</reference>
<dbReference type="EMBL" id="WTPW01001372">
    <property type="protein sequence ID" value="KAF0439680.1"/>
    <property type="molecule type" value="Genomic_DNA"/>
</dbReference>
<dbReference type="OrthoDB" id="2384130at2759"/>